<dbReference type="InterPro" id="IPR036565">
    <property type="entry name" value="Mur-like_cat_sf"/>
</dbReference>
<dbReference type="InterPro" id="IPR013221">
    <property type="entry name" value="Mur_ligase_cen"/>
</dbReference>
<dbReference type="InterPro" id="IPR005863">
    <property type="entry name" value="UDP-N-AcMur_synth"/>
</dbReference>
<evidence type="ECO:0000256" key="7">
    <source>
        <dbReference type="ARBA" id="ARBA00022984"/>
    </source>
</evidence>
<feature type="domain" description="Mur ligase C-terminal" evidence="12">
    <location>
        <begin position="308"/>
        <end position="427"/>
    </location>
</feature>
<keyword evidence="5 10" id="KW-0067">ATP-binding</keyword>
<evidence type="ECO:0000256" key="3">
    <source>
        <dbReference type="ARBA" id="ARBA00022618"/>
    </source>
</evidence>
<name>A0A6J4RN90_9ACTN</name>
<dbReference type="InterPro" id="IPR051046">
    <property type="entry name" value="MurCDEF_CellWall_CoF430Synth"/>
</dbReference>
<dbReference type="UniPathway" id="UPA00219"/>
<dbReference type="NCBIfam" id="TIGR01143">
    <property type="entry name" value="murF"/>
    <property type="match status" value="1"/>
</dbReference>
<evidence type="ECO:0000256" key="5">
    <source>
        <dbReference type="ARBA" id="ARBA00022840"/>
    </source>
</evidence>
<dbReference type="Gene3D" id="3.40.1390.10">
    <property type="entry name" value="MurE/MurF, N-terminal domain"/>
    <property type="match status" value="1"/>
</dbReference>
<proteinExistence type="inferred from homology"/>
<feature type="domain" description="Mur ligase central" evidence="13">
    <location>
        <begin position="112"/>
        <end position="289"/>
    </location>
</feature>
<comment type="catalytic activity">
    <reaction evidence="10 11">
        <text>D-alanyl-D-alanine + UDP-N-acetyl-alpha-D-muramoyl-L-alanyl-gamma-D-glutamyl-meso-2,6-diaminopimelate + ATP = UDP-N-acetyl-alpha-D-muramoyl-L-alanyl-gamma-D-glutamyl-meso-2,6-diaminopimeloyl-D-alanyl-D-alanine + ADP + phosphate + H(+)</text>
        <dbReference type="Rhea" id="RHEA:28374"/>
        <dbReference type="ChEBI" id="CHEBI:15378"/>
        <dbReference type="ChEBI" id="CHEBI:30616"/>
        <dbReference type="ChEBI" id="CHEBI:43474"/>
        <dbReference type="ChEBI" id="CHEBI:57822"/>
        <dbReference type="ChEBI" id="CHEBI:61386"/>
        <dbReference type="ChEBI" id="CHEBI:83905"/>
        <dbReference type="ChEBI" id="CHEBI:456216"/>
        <dbReference type="EC" id="6.3.2.10"/>
    </reaction>
</comment>
<comment type="similarity">
    <text evidence="10">Belongs to the MurCDEF family. MurF subfamily.</text>
</comment>
<dbReference type="GO" id="GO:0009252">
    <property type="term" value="P:peptidoglycan biosynthetic process"/>
    <property type="evidence" value="ECO:0007669"/>
    <property type="project" value="UniProtKB-UniRule"/>
</dbReference>
<organism evidence="14">
    <name type="scientific">uncultured Solirubrobacteraceae bacterium</name>
    <dbReference type="NCBI Taxonomy" id="1162706"/>
    <lineage>
        <taxon>Bacteria</taxon>
        <taxon>Bacillati</taxon>
        <taxon>Actinomycetota</taxon>
        <taxon>Thermoleophilia</taxon>
        <taxon>Solirubrobacterales</taxon>
        <taxon>Solirubrobacteraceae</taxon>
        <taxon>environmental samples</taxon>
    </lineage>
</organism>
<evidence type="ECO:0000256" key="11">
    <source>
        <dbReference type="RuleBase" id="RU004136"/>
    </source>
</evidence>
<dbReference type="PANTHER" id="PTHR43024:SF1">
    <property type="entry name" value="UDP-N-ACETYLMURAMOYL-TRIPEPTIDE--D-ALANYL-D-ALANINE LIGASE"/>
    <property type="match status" value="1"/>
</dbReference>
<dbReference type="GO" id="GO:0071555">
    <property type="term" value="P:cell wall organization"/>
    <property type="evidence" value="ECO:0007669"/>
    <property type="project" value="UniProtKB-KW"/>
</dbReference>
<dbReference type="EMBL" id="CADCVS010000070">
    <property type="protein sequence ID" value="CAA9475229.1"/>
    <property type="molecule type" value="Genomic_DNA"/>
</dbReference>
<dbReference type="SUPFAM" id="SSF53623">
    <property type="entry name" value="MurD-like peptide ligases, catalytic domain"/>
    <property type="match status" value="1"/>
</dbReference>
<evidence type="ECO:0000313" key="14">
    <source>
        <dbReference type="EMBL" id="CAA9475229.1"/>
    </source>
</evidence>
<dbReference type="AlphaFoldDB" id="A0A6J4RN90"/>
<dbReference type="InterPro" id="IPR036615">
    <property type="entry name" value="Mur_ligase_C_dom_sf"/>
</dbReference>
<dbReference type="GO" id="GO:0047480">
    <property type="term" value="F:UDP-N-acetylmuramoyl-tripeptide-D-alanyl-D-alanine ligase activity"/>
    <property type="evidence" value="ECO:0007669"/>
    <property type="project" value="UniProtKB-UniRule"/>
</dbReference>
<evidence type="ECO:0000256" key="9">
    <source>
        <dbReference type="ARBA" id="ARBA00023316"/>
    </source>
</evidence>
<comment type="function">
    <text evidence="10 11">Involved in cell wall formation. Catalyzes the final step in the synthesis of UDP-N-acetylmuramoyl-pentapeptide, the precursor of murein.</text>
</comment>
<keyword evidence="7 10" id="KW-0573">Peptidoglycan synthesis</keyword>
<dbReference type="InterPro" id="IPR004101">
    <property type="entry name" value="Mur_ligase_C"/>
</dbReference>
<evidence type="ECO:0000259" key="13">
    <source>
        <dbReference type="Pfam" id="PF08245"/>
    </source>
</evidence>
<dbReference type="GO" id="GO:0005737">
    <property type="term" value="C:cytoplasm"/>
    <property type="evidence" value="ECO:0007669"/>
    <property type="project" value="UniProtKB-SubCell"/>
</dbReference>
<dbReference type="GO" id="GO:0051301">
    <property type="term" value="P:cell division"/>
    <property type="evidence" value="ECO:0007669"/>
    <property type="project" value="UniProtKB-KW"/>
</dbReference>
<dbReference type="PANTHER" id="PTHR43024">
    <property type="entry name" value="UDP-N-ACETYLMURAMOYL-TRIPEPTIDE--D-ALANYL-D-ALANINE LIGASE"/>
    <property type="match status" value="1"/>
</dbReference>
<protein>
    <recommendedName>
        <fullName evidence="10 11">UDP-N-acetylmuramoyl-tripeptide--D-alanyl-D-alanine ligase</fullName>
        <ecNumber evidence="10 11">6.3.2.10</ecNumber>
    </recommendedName>
    <alternativeName>
        <fullName evidence="10">D-alanyl-D-alanine-adding enzyme</fullName>
    </alternativeName>
</protein>
<evidence type="ECO:0000256" key="2">
    <source>
        <dbReference type="ARBA" id="ARBA00022598"/>
    </source>
</evidence>
<dbReference type="Gene3D" id="3.90.190.20">
    <property type="entry name" value="Mur ligase, C-terminal domain"/>
    <property type="match status" value="1"/>
</dbReference>
<feature type="binding site" evidence="10">
    <location>
        <begin position="114"/>
        <end position="120"/>
    </location>
    <ligand>
        <name>ATP</name>
        <dbReference type="ChEBI" id="CHEBI:30616"/>
    </ligand>
</feature>
<dbReference type="InterPro" id="IPR035911">
    <property type="entry name" value="MurE/MurF_N"/>
</dbReference>
<gene>
    <name evidence="10" type="primary">murF</name>
    <name evidence="14" type="ORF">AVDCRST_MAG30-406</name>
</gene>
<keyword evidence="3 10" id="KW-0132">Cell division</keyword>
<keyword evidence="9 10" id="KW-0961">Cell wall biogenesis/degradation</keyword>
<keyword evidence="8 10" id="KW-0131">Cell cycle</keyword>
<evidence type="ECO:0000256" key="4">
    <source>
        <dbReference type="ARBA" id="ARBA00022741"/>
    </source>
</evidence>
<comment type="pathway">
    <text evidence="10 11">Cell wall biogenesis; peptidoglycan biosynthesis.</text>
</comment>
<dbReference type="SUPFAM" id="SSF53244">
    <property type="entry name" value="MurD-like peptide ligases, peptide-binding domain"/>
    <property type="match status" value="1"/>
</dbReference>
<dbReference type="Pfam" id="PF02875">
    <property type="entry name" value="Mur_ligase_C"/>
    <property type="match status" value="1"/>
</dbReference>
<dbReference type="GO" id="GO:0005524">
    <property type="term" value="F:ATP binding"/>
    <property type="evidence" value="ECO:0007669"/>
    <property type="project" value="UniProtKB-UniRule"/>
</dbReference>
<dbReference type="GO" id="GO:0008360">
    <property type="term" value="P:regulation of cell shape"/>
    <property type="evidence" value="ECO:0007669"/>
    <property type="project" value="UniProtKB-KW"/>
</dbReference>
<sequence length="440" mass="45260">MRGWTPERVAEAAGADLLRGGPSEGPARAVIDSRSAGPRDLFVGLPGTRADGGSFAGQVLADGAWGVLVGPEWGEGALPGDGAILRAADPLLALHALARAWRRELGAAVIGVTGSVGKTSTKDLIAAMVGPHRSVAASRENFNTEIGLPLELLAAPPGTEVLVLELAMRGAGQIAELTAICEPDVGVITNIGPVHLQQLGSLEGIARAKGELLEGMRDGATAIVPHREPLLAPLLRDALEIVTFGGPDADVVWEESARVVRAGEDRYELELPFRSGPQLTNALAAVAAARAVGVSPGGRIDVALSPLRGQRVTVPGGVVVINDCYNASPPSMRAALDELAAEVPAGRRVAVLGDMLELGDQETALHREIGAYARDAGVELLVTVGPRAAAMLDEFDGESHAVADADEAAALAGELLADGDLVLVKASNGVELWRVAEALA</sequence>
<accession>A0A6J4RN90</accession>
<evidence type="ECO:0000256" key="8">
    <source>
        <dbReference type="ARBA" id="ARBA00023306"/>
    </source>
</evidence>
<keyword evidence="1 10" id="KW-0963">Cytoplasm</keyword>
<reference evidence="14" key="1">
    <citation type="submission" date="2020-02" db="EMBL/GenBank/DDBJ databases">
        <authorList>
            <person name="Meier V. D."/>
        </authorList>
    </citation>
    <scope>NUCLEOTIDE SEQUENCE</scope>
    <source>
        <strain evidence="14">AVDCRST_MAG30</strain>
    </source>
</reference>
<keyword evidence="2 10" id="KW-0436">Ligase</keyword>
<dbReference type="EC" id="6.3.2.10" evidence="10 11"/>
<dbReference type="Gene3D" id="3.40.1190.10">
    <property type="entry name" value="Mur-like, catalytic domain"/>
    <property type="match status" value="1"/>
</dbReference>
<comment type="subcellular location">
    <subcellularLocation>
        <location evidence="10 11">Cytoplasm</location>
    </subcellularLocation>
</comment>
<dbReference type="SUPFAM" id="SSF63418">
    <property type="entry name" value="MurE/MurF N-terminal domain"/>
    <property type="match status" value="1"/>
</dbReference>
<dbReference type="HAMAP" id="MF_02019">
    <property type="entry name" value="MurF"/>
    <property type="match status" value="1"/>
</dbReference>
<dbReference type="Pfam" id="PF08245">
    <property type="entry name" value="Mur_ligase_M"/>
    <property type="match status" value="1"/>
</dbReference>
<evidence type="ECO:0000256" key="6">
    <source>
        <dbReference type="ARBA" id="ARBA00022960"/>
    </source>
</evidence>
<evidence type="ECO:0000259" key="12">
    <source>
        <dbReference type="Pfam" id="PF02875"/>
    </source>
</evidence>
<keyword evidence="4 10" id="KW-0547">Nucleotide-binding</keyword>
<evidence type="ECO:0000256" key="10">
    <source>
        <dbReference type="HAMAP-Rule" id="MF_02019"/>
    </source>
</evidence>
<evidence type="ECO:0000256" key="1">
    <source>
        <dbReference type="ARBA" id="ARBA00022490"/>
    </source>
</evidence>
<keyword evidence="6 10" id="KW-0133">Cell shape</keyword>